<name>A0A7W5C5W4_9BACL</name>
<gene>
    <name evidence="2" type="ORF">FHS16_001423</name>
</gene>
<dbReference type="RefSeq" id="WP_183560278.1">
    <property type="nucleotide sequence ID" value="NZ_CBCSLB010000002.1"/>
</dbReference>
<feature type="transmembrane region" description="Helical" evidence="1">
    <location>
        <begin position="21"/>
        <end position="48"/>
    </location>
</feature>
<protein>
    <submittedName>
        <fullName evidence="2">Uncharacterized protein</fullName>
    </submittedName>
</protein>
<evidence type="ECO:0000256" key="1">
    <source>
        <dbReference type="SAM" id="Phobius"/>
    </source>
</evidence>
<feature type="transmembrane region" description="Helical" evidence="1">
    <location>
        <begin position="68"/>
        <end position="92"/>
    </location>
</feature>
<feature type="transmembrane region" description="Helical" evidence="1">
    <location>
        <begin position="136"/>
        <end position="154"/>
    </location>
</feature>
<dbReference type="EMBL" id="JACHXW010000003">
    <property type="protein sequence ID" value="MBB3151380.1"/>
    <property type="molecule type" value="Genomic_DNA"/>
</dbReference>
<evidence type="ECO:0000313" key="2">
    <source>
        <dbReference type="EMBL" id="MBB3151380.1"/>
    </source>
</evidence>
<keyword evidence="1" id="KW-0472">Membrane</keyword>
<dbReference type="AlphaFoldDB" id="A0A7W5C5W4"/>
<reference evidence="2 3" key="1">
    <citation type="submission" date="2020-08" db="EMBL/GenBank/DDBJ databases">
        <title>Genomic Encyclopedia of Type Strains, Phase III (KMG-III): the genomes of soil and plant-associated and newly described type strains.</title>
        <authorList>
            <person name="Whitman W."/>
        </authorList>
    </citation>
    <scope>NUCLEOTIDE SEQUENCE [LARGE SCALE GENOMIC DNA]</scope>
    <source>
        <strain evidence="2 3">CECT 8234</strain>
    </source>
</reference>
<dbReference type="Proteomes" id="UP000518605">
    <property type="component" value="Unassembled WGS sequence"/>
</dbReference>
<keyword evidence="1" id="KW-1133">Transmembrane helix</keyword>
<feature type="transmembrane region" description="Helical" evidence="1">
    <location>
        <begin position="104"/>
        <end position="124"/>
    </location>
</feature>
<comment type="caution">
    <text evidence="2">The sequence shown here is derived from an EMBL/GenBank/DDBJ whole genome shotgun (WGS) entry which is preliminary data.</text>
</comment>
<evidence type="ECO:0000313" key="3">
    <source>
        <dbReference type="Proteomes" id="UP000518605"/>
    </source>
</evidence>
<keyword evidence="1" id="KW-0812">Transmembrane</keyword>
<organism evidence="2 3">
    <name type="scientific">Paenibacillus endophyticus</name>
    <dbReference type="NCBI Taxonomy" id="1294268"/>
    <lineage>
        <taxon>Bacteria</taxon>
        <taxon>Bacillati</taxon>
        <taxon>Bacillota</taxon>
        <taxon>Bacilli</taxon>
        <taxon>Bacillales</taxon>
        <taxon>Paenibacillaceae</taxon>
        <taxon>Paenibacillus</taxon>
    </lineage>
</organism>
<sequence length="180" mass="19952">MKVVRYRAAKRNALLKGGHAEMVIASFQAFIQVFGLSISMSLVGGLIGHFVKNGIIEMPKLVIEYDEIGLSLSTNWLIRWIQRLYYFVIFVIGFRDHSNAKKKIFFDLGFLGDLLIAIGTGILAKTALSMADTSDNFAVVSSSLLAGYAGLAYLKGKQNKEFADLFPEEMDDPNPRTPPK</sequence>
<keyword evidence="3" id="KW-1185">Reference proteome</keyword>
<proteinExistence type="predicted"/>
<accession>A0A7W5C5W4</accession>